<keyword evidence="3" id="KW-1185">Reference proteome</keyword>
<organism evidence="2 3">
    <name type="scientific">Bugula neritina</name>
    <name type="common">Brown bryozoan</name>
    <name type="synonym">Sertularia neritina</name>
    <dbReference type="NCBI Taxonomy" id="10212"/>
    <lineage>
        <taxon>Eukaryota</taxon>
        <taxon>Metazoa</taxon>
        <taxon>Spiralia</taxon>
        <taxon>Lophotrochozoa</taxon>
        <taxon>Bryozoa</taxon>
        <taxon>Gymnolaemata</taxon>
        <taxon>Cheilostomatida</taxon>
        <taxon>Flustrina</taxon>
        <taxon>Buguloidea</taxon>
        <taxon>Bugulidae</taxon>
        <taxon>Bugula</taxon>
    </lineage>
</organism>
<accession>A0A7J7K3G2</accession>
<reference evidence="2" key="1">
    <citation type="submission" date="2020-06" db="EMBL/GenBank/DDBJ databases">
        <title>Draft genome of Bugula neritina, a colonial animal packing powerful symbionts and potential medicines.</title>
        <authorList>
            <person name="Rayko M."/>
        </authorList>
    </citation>
    <scope>NUCLEOTIDE SEQUENCE [LARGE SCALE GENOMIC DNA]</scope>
    <source>
        <strain evidence="2">Kwan_BN1</strain>
    </source>
</reference>
<gene>
    <name evidence="2" type="ORF">EB796_008579</name>
</gene>
<evidence type="ECO:0000313" key="3">
    <source>
        <dbReference type="Proteomes" id="UP000593567"/>
    </source>
</evidence>
<feature type="signal peptide" evidence="1">
    <location>
        <begin position="1"/>
        <end position="23"/>
    </location>
</feature>
<keyword evidence="1" id="KW-0732">Signal</keyword>
<dbReference type="Proteomes" id="UP000593567">
    <property type="component" value="Unassembled WGS sequence"/>
</dbReference>
<comment type="caution">
    <text evidence="2">The sequence shown here is derived from an EMBL/GenBank/DDBJ whole genome shotgun (WGS) entry which is preliminary data.</text>
</comment>
<feature type="chain" id="PRO_5029561373" evidence="1">
    <location>
        <begin position="24"/>
        <end position="76"/>
    </location>
</feature>
<evidence type="ECO:0000313" key="2">
    <source>
        <dbReference type="EMBL" id="KAF6033149.1"/>
    </source>
</evidence>
<dbReference type="EMBL" id="VXIV02001454">
    <property type="protein sequence ID" value="KAF6033149.1"/>
    <property type="molecule type" value="Genomic_DNA"/>
</dbReference>
<protein>
    <submittedName>
        <fullName evidence="2">Uncharacterized protein</fullName>
    </submittedName>
</protein>
<proteinExistence type="predicted"/>
<sequence length="76" mass="8571">MTFQHSWLLKKTLLILMLCSVNPTFCYKAGANPTVCNLKEMKPEHTLPVGFIEDESFTIELSTDVYDPSDSLTTSK</sequence>
<name>A0A7J7K3G2_BUGNE</name>
<evidence type="ECO:0000256" key="1">
    <source>
        <dbReference type="SAM" id="SignalP"/>
    </source>
</evidence>
<dbReference type="AlphaFoldDB" id="A0A7J7K3G2"/>